<accession>A0AAD6UYU7</accession>
<feature type="compositionally biased region" description="Low complexity" evidence="1">
    <location>
        <begin position="15"/>
        <end position="35"/>
    </location>
</feature>
<sequence>MSATPGAESDRGPASESSTPRSLSSTEGSSLLSSTYNDNSKTYTSKISKTVPIPPESFARYKIRGTIPRLKNQRDIPPHTFSLPPSDGTEPAGWKAVTQPEGARYFFDPERRIYTDVDLCENPNLCNLNRVVELLIGEIRSSGADRDPHYAALLGELSYSESIIVDLVVDLDPYDPESKKPESETAYYYFINHSERIPFWLHSFKAHEELDAWNEIEGPIEPGLLILEVFEELSRILEPTFQLRHIDVVEIDCVGFYR</sequence>
<comment type="caution">
    <text evidence="2">The sequence shown here is derived from an EMBL/GenBank/DDBJ whole genome shotgun (WGS) entry which is preliminary data.</text>
</comment>
<evidence type="ECO:0000256" key="1">
    <source>
        <dbReference type="SAM" id="MobiDB-lite"/>
    </source>
</evidence>
<feature type="compositionally biased region" description="Polar residues" evidence="1">
    <location>
        <begin position="36"/>
        <end position="48"/>
    </location>
</feature>
<proteinExistence type="predicted"/>
<evidence type="ECO:0000313" key="2">
    <source>
        <dbReference type="EMBL" id="KAJ7195501.1"/>
    </source>
</evidence>
<gene>
    <name evidence="2" type="ORF">GGX14DRAFT_403964</name>
</gene>
<feature type="region of interest" description="Disordered" evidence="1">
    <location>
        <begin position="73"/>
        <end position="94"/>
    </location>
</feature>
<evidence type="ECO:0000313" key="3">
    <source>
        <dbReference type="Proteomes" id="UP001219525"/>
    </source>
</evidence>
<dbReference type="Proteomes" id="UP001219525">
    <property type="component" value="Unassembled WGS sequence"/>
</dbReference>
<feature type="region of interest" description="Disordered" evidence="1">
    <location>
        <begin position="1"/>
        <end position="48"/>
    </location>
</feature>
<reference evidence="2" key="1">
    <citation type="submission" date="2023-03" db="EMBL/GenBank/DDBJ databases">
        <title>Massive genome expansion in bonnet fungi (Mycena s.s.) driven by repeated elements and novel gene families across ecological guilds.</title>
        <authorList>
            <consortium name="Lawrence Berkeley National Laboratory"/>
            <person name="Harder C.B."/>
            <person name="Miyauchi S."/>
            <person name="Viragh M."/>
            <person name="Kuo A."/>
            <person name="Thoen E."/>
            <person name="Andreopoulos B."/>
            <person name="Lu D."/>
            <person name="Skrede I."/>
            <person name="Drula E."/>
            <person name="Henrissat B."/>
            <person name="Morin E."/>
            <person name="Kohler A."/>
            <person name="Barry K."/>
            <person name="LaButti K."/>
            <person name="Morin E."/>
            <person name="Salamov A."/>
            <person name="Lipzen A."/>
            <person name="Mereny Z."/>
            <person name="Hegedus B."/>
            <person name="Baldrian P."/>
            <person name="Stursova M."/>
            <person name="Weitz H."/>
            <person name="Taylor A."/>
            <person name="Grigoriev I.V."/>
            <person name="Nagy L.G."/>
            <person name="Martin F."/>
            <person name="Kauserud H."/>
        </authorList>
    </citation>
    <scope>NUCLEOTIDE SEQUENCE</scope>
    <source>
        <strain evidence="2">9144</strain>
    </source>
</reference>
<name>A0AAD6UYU7_9AGAR</name>
<dbReference type="AlphaFoldDB" id="A0AAD6UYU7"/>
<organism evidence="2 3">
    <name type="scientific">Mycena pura</name>
    <dbReference type="NCBI Taxonomy" id="153505"/>
    <lineage>
        <taxon>Eukaryota</taxon>
        <taxon>Fungi</taxon>
        <taxon>Dikarya</taxon>
        <taxon>Basidiomycota</taxon>
        <taxon>Agaricomycotina</taxon>
        <taxon>Agaricomycetes</taxon>
        <taxon>Agaricomycetidae</taxon>
        <taxon>Agaricales</taxon>
        <taxon>Marasmiineae</taxon>
        <taxon>Mycenaceae</taxon>
        <taxon>Mycena</taxon>
    </lineage>
</organism>
<dbReference type="EMBL" id="JARJCW010000090">
    <property type="protein sequence ID" value="KAJ7195501.1"/>
    <property type="molecule type" value="Genomic_DNA"/>
</dbReference>
<evidence type="ECO:0008006" key="4">
    <source>
        <dbReference type="Google" id="ProtNLM"/>
    </source>
</evidence>
<protein>
    <recommendedName>
        <fullName evidence="4">WW domain-containing protein</fullName>
    </recommendedName>
</protein>
<keyword evidence="3" id="KW-1185">Reference proteome</keyword>